<dbReference type="EMBL" id="MK071980">
    <property type="protein sequence ID" value="AYV75723.1"/>
    <property type="molecule type" value="Genomic_DNA"/>
</dbReference>
<gene>
    <name evidence="1" type="ORF">Terrestrivirus2_231</name>
</gene>
<accession>A0A3G4ZQ36</accession>
<proteinExistence type="predicted"/>
<sequence length="744" mass="89306">MSLSVVADDINIIKKTLNDILVFGENPNIGSVRTQFKTLEEMIETLDKFKTNLEKMYDPFKKVYGISPNKINLDIDKNFFEKYISSIKNDPTSNKIEIINDKYTDPNKYYNTLITKIKDQIKIFDEYIVKVNKINSILSKQIIKLNEFIYYSSNESVKYITIDNINNIDNIDNIRELMENIINTQEDIELIDKIRTMDQGTVDQLLKSETKYTELIKNFNRYFKIDILPFNEDNLYKIKNDIEILLEKELDIIRKRIDNYNKILYEIKMETHIDDEIIQQNRNFIMEHDITNDALRRQINHLDGDIRKEITEIKKPLEHDLHELERNEDKIYAAFDKVKGPFVDYNYLKNKVLPFKPASKHEELKLQLGKLVGVEDQIEQIVQKLKKINSKNYRNEKINDIYQEINFLHKTIKENDTEIIRRMEENKKLETKISDVNRQFDSEALQIRIQEDKYKSSFDIYQKLNNLYVFVKENNYDKYIKLLEVISRYENDYNIMKLDYGIKVRRIETELYDKTRKNSFILKPFINLNVRVEDLLVLIRDNPINDIYDLLQKPTWYLEKQINDRIKPIQVGGLYMENVDEIIRYFSAYKIDSTNFIYELQKLIQKIYTIKGKYNELRNKLDIYYIKGFDTILYLMYESTVINEYNSKIIEEFIPYLMFYQIEEFYNVIKNIKGNVKMQKLNKYFKLFLSRSIFLLENIIAEINNKSNMNISQKKNIVIDVYNSESIINLLMIEHFIFVVLHRI</sequence>
<organism evidence="1">
    <name type="scientific">Terrestrivirus sp</name>
    <dbReference type="NCBI Taxonomy" id="2487775"/>
    <lineage>
        <taxon>Viruses</taxon>
        <taxon>Varidnaviria</taxon>
        <taxon>Bamfordvirae</taxon>
        <taxon>Nucleocytoviricota</taxon>
        <taxon>Megaviricetes</taxon>
        <taxon>Imitervirales</taxon>
        <taxon>Mimiviridae</taxon>
        <taxon>Klosneuvirinae</taxon>
    </lineage>
</organism>
<protein>
    <submittedName>
        <fullName evidence="1">Uncharacterized protein</fullName>
    </submittedName>
</protein>
<reference evidence="1" key="1">
    <citation type="submission" date="2018-10" db="EMBL/GenBank/DDBJ databases">
        <title>Hidden diversity of soil giant viruses.</title>
        <authorList>
            <person name="Schulz F."/>
            <person name="Alteio L."/>
            <person name="Goudeau D."/>
            <person name="Ryan E.M."/>
            <person name="Malmstrom R.R."/>
            <person name="Blanchard J."/>
            <person name="Woyke T."/>
        </authorList>
    </citation>
    <scope>NUCLEOTIDE SEQUENCE</scope>
    <source>
        <strain evidence="1">TEV1</strain>
    </source>
</reference>
<name>A0A3G4ZQ36_9VIRU</name>
<evidence type="ECO:0000313" key="1">
    <source>
        <dbReference type="EMBL" id="AYV75723.1"/>
    </source>
</evidence>